<evidence type="ECO:0000313" key="9">
    <source>
        <dbReference type="EMBL" id="MBB3051559.1"/>
    </source>
</evidence>
<sequence>MGFATWYGARYGDGAAEAFTELRDVIGTHVGWWYIIVVTAMLVFCLWAALSKVGTIRLGRDDERPEFSLYSWFAMLFSAGKGIGLVFSGVSEPLNHMVNPPEMAGVQAGSDE</sequence>
<evidence type="ECO:0000256" key="7">
    <source>
        <dbReference type="ARBA" id="ARBA00023136"/>
    </source>
</evidence>
<organism evidence="9 10">
    <name type="scientific">Prauserella isguenensis</name>
    <dbReference type="NCBI Taxonomy" id="1470180"/>
    <lineage>
        <taxon>Bacteria</taxon>
        <taxon>Bacillati</taxon>
        <taxon>Actinomycetota</taxon>
        <taxon>Actinomycetes</taxon>
        <taxon>Pseudonocardiales</taxon>
        <taxon>Pseudonocardiaceae</taxon>
        <taxon>Prauserella</taxon>
    </lineage>
</organism>
<dbReference type="PANTHER" id="PTHR30047:SF7">
    <property type="entry name" value="HIGH-AFFINITY CHOLINE TRANSPORT PROTEIN"/>
    <property type="match status" value="1"/>
</dbReference>
<keyword evidence="4" id="KW-1003">Cell membrane</keyword>
<dbReference type="InterPro" id="IPR000060">
    <property type="entry name" value="BCCT_transptr"/>
</dbReference>
<dbReference type="RefSeq" id="WP_246381961.1">
    <property type="nucleotide sequence ID" value="NZ_JACHWU010000002.1"/>
</dbReference>
<comment type="caution">
    <text evidence="9">The sequence shown here is derived from an EMBL/GenBank/DDBJ whole genome shotgun (WGS) entry which is preliminary data.</text>
</comment>
<accession>A0A839S483</accession>
<evidence type="ECO:0000256" key="5">
    <source>
        <dbReference type="ARBA" id="ARBA00022692"/>
    </source>
</evidence>
<dbReference type="GO" id="GO:0005886">
    <property type="term" value="C:plasma membrane"/>
    <property type="evidence" value="ECO:0007669"/>
    <property type="project" value="UniProtKB-SubCell"/>
</dbReference>
<gene>
    <name evidence="9" type="ORF">FHS23_002582</name>
</gene>
<feature type="transmembrane region" description="Helical" evidence="8">
    <location>
        <begin position="70"/>
        <end position="90"/>
    </location>
</feature>
<evidence type="ECO:0000313" key="10">
    <source>
        <dbReference type="Proteomes" id="UP000550714"/>
    </source>
</evidence>
<dbReference type="EMBL" id="JACHWU010000002">
    <property type="protein sequence ID" value="MBB3051559.1"/>
    <property type="molecule type" value="Genomic_DNA"/>
</dbReference>
<comment type="similarity">
    <text evidence="2">Belongs to the BCCT transporter (TC 2.A.15) family.</text>
</comment>
<evidence type="ECO:0000256" key="2">
    <source>
        <dbReference type="ARBA" id="ARBA00005658"/>
    </source>
</evidence>
<dbReference type="Pfam" id="PF02028">
    <property type="entry name" value="BCCT"/>
    <property type="match status" value="1"/>
</dbReference>
<keyword evidence="5 8" id="KW-0812">Transmembrane</keyword>
<protein>
    <submittedName>
        <fullName evidence="9">Choline-glycine betaine transporter</fullName>
    </submittedName>
</protein>
<evidence type="ECO:0000256" key="8">
    <source>
        <dbReference type="SAM" id="Phobius"/>
    </source>
</evidence>
<keyword evidence="7 8" id="KW-0472">Membrane</keyword>
<name>A0A839S483_9PSEU</name>
<evidence type="ECO:0000256" key="4">
    <source>
        <dbReference type="ARBA" id="ARBA00022475"/>
    </source>
</evidence>
<keyword evidence="10" id="KW-1185">Reference proteome</keyword>
<feature type="non-terminal residue" evidence="9">
    <location>
        <position position="112"/>
    </location>
</feature>
<feature type="transmembrane region" description="Helical" evidence="8">
    <location>
        <begin position="31"/>
        <end position="50"/>
    </location>
</feature>
<keyword evidence="6 8" id="KW-1133">Transmembrane helix</keyword>
<comment type="subcellular location">
    <subcellularLocation>
        <location evidence="1">Cell membrane</location>
        <topology evidence="1">Multi-pass membrane protein</topology>
    </subcellularLocation>
</comment>
<evidence type="ECO:0000256" key="1">
    <source>
        <dbReference type="ARBA" id="ARBA00004651"/>
    </source>
</evidence>
<evidence type="ECO:0000256" key="6">
    <source>
        <dbReference type="ARBA" id="ARBA00022989"/>
    </source>
</evidence>
<reference evidence="9 10" key="1">
    <citation type="submission" date="2020-08" db="EMBL/GenBank/DDBJ databases">
        <title>Genomic Encyclopedia of Type Strains, Phase III (KMG-III): the genomes of soil and plant-associated and newly described type strains.</title>
        <authorList>
            <person name="Whitman W."/>
        </authorList>
    </citation>
    <scope>NUCLEOTIDE SEQUENCE [LARGE SCALE GENOMIC DNA]</scope>
    <source>
        <strain evidence="9 10">CECT 8577</strain>
    </source>
</reference>
<evidence type="ECO:0000256" key="3">
    <source>
        <dbReference type="ARBA" id="ARBA00022448"/>
    </source>
</evidence>
<keyword evidence="3" id="KW-0813">Transport</keyword>
<proteinExistence type="inferred from homology"/>
<dbReference type="PANTHER" id="PTHR30047">
    <property type="entry name" value="HIGH-AFFINITY CHOLINE TRANSPORT PROTEIN-RELATED"/>
    <property type="match status" value="1"/>
</dbReference>
<dbReference type="Proteomes" id="UP000550714">
    <property type="component" value="Unassembled WGS sequence"/>
</dbReference>
<dbReference type="GO" id="GO:0022857">
    <property type="term" value="F:transmembrane transporter activity"/>
    <property type="evidence" value="ECO:0007669"/>
    <property type="project" value="InterPro"/>
</dbReference>
<dbReference type="AlphaFoldDB" id="A0A839S483"/>